<keyword evidence="4" id="KW-1185">Reference proteome</keyword>
<dbReference type="RefSeq" id="XP_062630098.1">
    <property type="nucleotide sequence ID" value="XM_062774114.1"/>
</dbReference>
<organism evidence="3 4">
    <name type="scientific">Vanrija pseudolonga</name>
    <dbReference type="NCBI Taxonomy" id="143232"/>
    <lineage>
        <taxon>Eukaryota</taxon>
        <taxon>Fungi</taxon>
        <taxon>Dikarya</taxon>
        <taxon>Basidiomycota</taxon>
        <taxon>Agaricomycotina</taxon>
        <taxon>Tremellomycetes</taxon>
        <taxon>Trichosporonales</taxon>
        <taxon>Trichosporonaceae</taxon>
        <taxon>Vanrija</taxon>
    </lineage>
</organism>
<reference evidence="3" key="1">
    <citation type="submission" date="2023-10" db="EMBL/GenBank/DDBJ databases">
        <authorList>
            <person name="Noh H."/>
        </authorList>
    </citation>
    <scope>NUCLEOTIDE SEQUENCE</scope>
    <source>
        <strain evidence="3">DUCC4014</strain>
    </source>
</reference>
<feature type="transmembrane region" description="Helical" evidence="2">
    <location>
        <begin position="207"/>
        <end position="226"/>
    </location>
</feature>
<gene>
    <name evidence="3" type="ORF">LOC62_05G007595</name>
</gene>
<evidence type="ECO:0000313" key="3">
    <source>
        <dbReference type="EMBL" id="WOO84072.1"/>
    </source>
</evidence>
<evidence type="ECO:0000256" key="2">
    <source>
        <dbReference type="SAM" id="Phobius"/>
    </source>
</evidence>
<feature type="transmembrane region" description="Helical" evidence="2">
    <location>
        <begin position="166"/>
        <end position="187"/>
    </location>
</feature>
<keyword evidence="2" id="KW-1133">Transmembrane helix</keyword>
<dbReference type="Proteomes" id="UP000827549">
    <property type="component" value="Chromosome 5"/>
</dbReference>
<protein>
    <submittedName>
        <fullName evidence="3">Uncharacterized protein</fullName>
    </submittedName>
</protein>
<dbReference type="GeneID" id="87810767"/>
<feature type="region of interest" description="Disordered" evidence="1">
    <location>
        <begin position="311"/>
        <end position="340"/>
    </location>
</feature>
<sequence>MPALSLRDIGVLPPPPPPPGGPTYTAPPPVYVASPPPATMINPFVAIAMGVNKTQSIAFAAVFGVLTLLLAVRFARGVGKHRMVYAFLIIIGAMRVATFVFRYFVATTKPTASSFQAILIASGVLLVAGFLFIVEAIMQLLWDWFCTVRNLSIPGRTTKNMNRSRHWLLVVISTLGIVGAVLQITSISKGDKATFNTAKHLRLASGALFIALCFALIALTIVVALLPVLRPEPVTKWPMIAVLVISTAGLMLESVYRVWAAAAPTGWATTQNAVDVMIVLPEGLIMLFAIFLGLDDLGQVAFVCSPRKPATQPVEQQEEPAVSDSTLAQPATTRKRGLTVSASRDEFEEISLHKVGSKHDDFSSVDVTDASREPSH</sequence>
<feature type="transmembrane region" description="Helical" evidence="2">
    <location>
        <begin position="276"/>
        <end position="294"/>
    </location>
</feature>
<feature type="transmembrane region" description="Helical" evidence="2">
    <location>
        <begin position="238"/>
        <end position="256"/>
    </location>
</feature>
<dbReference type="EMBL" id="CP086718">
    <property type="protein sequence ID" value="WOO84072.1"/>
    <property type="molecule type" value="Genomic_DNA"/>
</dbReference>
<feature type="transmembrane region" description="Helical" evidence="2">
    <location>
        <begin position="54"/>
        <end position="72"/>
    </location>
</feature>
<evidence type="ECO:0000256" key="1">
    <source>
        <dbReference type="SAM" id="MobiDB-lite"/>
    </source>
</evidence>
<feature type="transmembrane region" description="Helical" evidence="2">
    <location>
        <begin position="117"/>
        <end position="145"/>
    </location>
</feature>
<accession>A0AAF1BKK3</accession>
<evidence type="ECO:0000313" key="4">
    <source>
        <dbReference type="Proteomes" id="UP000827549"/>
    </source>
</evidence>
<keyword evidence="2" id="KW-0812">Transmembrane</keyword>
<keyword evidence="2" id="KW-0472">Membrane</keyword>
<proteinExistence type="predicted"/>
<feature type="transmembrane region" description="Helical" evidence="2">
    <location>
        <begin position="84"/>
        <end position="105"/>
    </location>
</feature>
<feature type="compositionally biased region" description="Polar residues" evidence="1">
    <location>
        <begin position="323"/>
        <end position="332"/>
    </location>
</feature>
<name>A0AAF1BKK3_9TREE</name>
<dbReference type="AlphaFoldDB" id="A0AAF1BKK3"/>